<evidence type="ECO:0000313" key="3">
    <source>
        <dbReference type="Proteomes" id="UP000697998"/>
    </source>
</evidence>
<name>A0A935PZA9_9PROT</name>
<dbReference type="EMBL" id="JADJMH010000007">
    <property type="protein sequence ID" value="MBK7675103.1"/>
    <property type="molecule type" value="Genomic_DNA"/>
</dbReference>
<proteinExistence type="predicted"/>
<organism evidence="2 3">
    <name type="scientific">Candidatus Accumulibacter proximus</name>
    <dbReference type="NCBI Taxonomy" id="2954385"/>
    <lineage>
        <taxon>Bacteria</taxon>
        <taxon>Pseudomonadati</taxon>
        <taxon>Pseudomonadota</taxon>
        <taxon>Betaproteobacteria</taxon>
        <taxon>Candidatus Accumulibacter</taxon>
    </lineage>
</organism>
<comment type="caution">
    <text evidence="2">The sequence shown here is derived from an EMBL/GenBank/DDBJ whole genome shotgun (WGS) entry which is preliminary data.</text>
</comment>
<accession>A0A935PZA9</accession>
<gene>
    <name evidence="2" type="ORF">IPJ27_10270</name>
</gene>
<reference evidence="2 3" key="1">
    <citation type="submission" date="2020-10" db="EMBL/GenBank/DDBJ databases">
        <title>Connecting structure to function with the recovery of over 1000 high-quality activated sludge metagenome-assembled genomes encoding full-length rRNA genes using long-read sequencing.</title>
        <authorList>
            <person name="Singleton C.M."/>
            <person name="Petriglieri F."/>
            <person name="Kristensen J.M."/>
            <person name="Kirkegaard R.H."/>
            <person name="Michaelsen T.Y."/>
            <person name="Andersen M.H."/>
            <person name="Karst S.M."/>
            <person name="Dueholm M.S."/>
            <person name="Nielsen P.H."/>
            <person name="Albertsen M."/>
        </authorList>
    </citation>
    <scope>NUCLEOTIDE SEQUENCE [LARGE SCALE GENOMIC DNA]</scope>
    <source>
        <strain evidence="2">EsbW_18-Q3-R4-48_BATAC.285</strain>
    </source>
</reference>
<evidence type="ECO:0000313" key="2">
    <source>
        <dbReference type="EMBL" id="MBK7675103.1"/>
    </source>
</evidence>
<dbReference type="Proteomes" id="UP000697998">
    <property type="component" value="Unassembled WGS sequence"/>
</dbReference>
<protein>
    <submittedName>
        <fullName evidence="2">CHAT domain-containing protein</fullName>
    </submittedName>
</protein>
<dbReference type="InterPro" id="IPR024983">
    <property type="entry name" value="CHAT_dom"/>
</dbReference>
<feature type="domain" description="CHAT" evidence="1">
    <location>
        <begin position="81"/>
        <end position="378"/>
    </location>
</feature>
<sequence>MGAALIPAGRSAGKRSTLPSEPAQRFVDFSIRAWLEGYSVGVITHSSPVGGMRAPVFVRVGEFDARAYRLPLKADWAAAAALGRELARWLLPPPVWALLVDSLRALGAVPGTGLRLRLCLADELIDLPWEYLYRPDVTDPARPRSGFLLMDSRLSLVREPPTLLARPEAAARKQRGVFVGTLWSDHTDGWGVKQECRSLKRSLAPLSDLVEIDSVWADDADGVQAQLARGCDFFHYAGHVDIDGSQASLVALVNPAVAQATDEQMLGGRFEDGCAAGGWNRVERLAPLLKHAGVRCVMLNACNSGYWPVAQHFLRVGIGCLVGVQGVVSNLAALHFAERLYRSLALGLSVDEAVSWARLHVMDDSRSWWPCDWGRFMVYMPAESSVLFPPAAHGGADERREATVAAHAATAQRTRRRASRHDAQAFQRQLSDMAQVCVLILGRFTDERKAVLDDIRRALTQLDRGYVPILFDFEKAPERDLIESVLRFAGVSRFIIADLSDPKSIPAELQAIVPAHPSVPVIPLIEDSQREYPVSDHILRRESVLQPVVRYRDRAHLQRIFGSEIIEPAERLVARLRPPLLV</sequence>
<dbReference type="Pfam" id="PF12770">
    <property type="entry name" value="CHAT"/>
    <property type="match status" value="1"/>
</dbReference>
<evidence type="ECO:0000259" key="1">
    <source>
        <dbReference type="Pfam" id="PF12770"/>
    </source>
</evidence>
<dbReference type="AlphaFoldDB" id="A0A935PZA9"/>